<organism evidence="1 2">
    <name type="scientific">Brachionus plicatilis</name>
    <name type="common">Marine rotifer</name>
    <name type="synonym">Brachionus muelleri</name>
    <dbReference type="NCBI Taxonomy" id="10195"/>
    <lineage>
        <taxon>Eukaryota</taxon>
        <taxon>Metazoa</taxon>
        <taxon>Spiralia</taxon>
        <taxon>Gnathifera</taxon>
        <taxon>Rotifera</taxon>
        <taxon>Eurotatoria</taxon>
        <taxon>Monogononta</taxon>
        <taxon>Pseudotrocha</taxon>
        <taxon>Ploima</taxon>
        <taxon>Brachionidae</taxon>
        <taxon>Brachionus</taxon>
    </lineage>
</organism>
<accession>A0A3M7R7I2</accession>
<comment type="caution">
    <text evidence="1">The sequence shown here is derived from an EMBL/GenBank/DDBJ whole genome shotgun (WGS) entry which is preliminary data.</text>
</comment>
<sequence>MQSFRRASHNIQHHFAERFNQVPFKRILNEDLNNCFSLALVPVESRQYAINKMIHTLHYIFIAKY</sequence>
<dbReference type="Proteomes" id="UP000276133">
    <property type="component" value="Unassembled WGS sequence"/>
</dbReference>
<protein>
    <submittedName>
        <fullName evidence="1">Uncharacterized protein</fullName>
    </submittedName>
</protein>
<gene>
    <name evidence="1" type="ORF">BpHYR1_044774</name>
</gene>
<dbReference type="AlphaFoldDB" id="A0A3M7R7I2"/>
<name>A0A3M7R7I2_BRAPC</name>
<evidence type="ECO:0000313" key="1">
    <source>
        <dbReference type="EMBL" id="RNA19573.1"/>
    </source>
</evidence>
<dbReference type="EMBL" id="REGN01004020">
    <property type="protein sequence ID" value="RNA19573.1"/>
    <property type="molecule type" value="Genomic_DNA"/>
</dbReference>
<keyword evidence="2" id="KW-1185">Reference proteome</keyword>
<proteinExistence type="predicted"/>
<evidence type="ECO:0000313" key="2">
    <source>
        <dbReference type="Proteomes" id="UP000276133"/>
    </source>
</evidence>
<reference evidence="1 2" key="1">
    <citation type="journal article" date="2018" name="Sci. Rep.">
        <title>Genomic signatures of local adaptation to the degree of environmental predictability in rotifers.</title>
        <authorList>
            <person name="Franch-Gras L."/>
            <person name="Hahn C."/>
            <person name="Garcia-Roger E.M."/>
            <person name="Carmona M.J."/>
            <person name="Serra M."/>
            <person name="Gomez A."/>
        </authorList>
    </citation>
    <scope>NUCLEOTIDE SEQUENCE [LARGE SCALE GENOMIC DNA]</scope>
    <source>
        <strain evidence="1">HYR1</strain>
    </source>
</reference>